<feature type="compositionally biased region" description="Basic and acidic residues" evidence="1">
    <location>
        <begin position="1"/>
        <end position="15"/>
    </location>
</feature>
<evidence type="ECO:0000313" key="3">
    <source>
        <dbReference type="Proteomes" id="UP000265520"/>
    </source>
</evidence>
<protein>
    <submittedName>
        <fullName evidence="2">Uncharacterized protein</fullName>
    </submittedName>
</protein>
<keyword evidence="3" id="KW-1185">Reference proteome</keyword>
<feature type="non-terminal residue" evidence="2">
    <location>
        <position position="71"/>
    </location>
</feature>
<evidence type="ECO:0000313" key="2">
    <source>
        <dbReference type="EMBL" id="MCI38570.1"/>
    </source>
</evidence>
<proteinExistence type="predicted"/>
<reference evidence="2 3" key="1">
    <citation type="journal article" date="2018" name="Front. Plant Sci.">
        <title>Red Clover (Trifolium pratense) and Zigzag Clover (T. medium) - A Picture of Genomic Similarities and Differences.</title>
        <authorList>
            <person name="Dluhosova J."/>
            <person name="Istvanek J."/>
            <person name="Nedelnik J."/>
            <person name="Repkova J."/>
        </authorList>
    </citation>
    <scope>NUCLEOTIDE SEQUENCE [LARGE SCALE GENOMIC DNA]</scope>
    <source>
        <strain evidence="3">cv. 10/8</strain>
        <tissue evidence="2">Leaf</tissue>
    </source>
</reference>
<evidence type="ECO:0000256" key="1">
    <source>
        <dbReference type="SAM" id="MobiDB-lite"/>
    </source>
</evidence>
<comment type="caution">
    <text evidence="2">The sequence shown here is derived from an EMBL/GenBank/DDBJ whole genome shotgun (WGS) entry which is preliminary data.</text>
</comment>
<dbReference type="AlphaFoldDB" id="A0A392RS12"/>
<organism evidence="2 3">
    <name type="scientific">Trifolium medium</name>
    <dbReference type="NCBI Taxonomy" id="97028"/>
    <lineage>
        <taxon>Eukaryota</taxon>
        <taxon>Viridiplantae</taxon>
        <taxon>Streptophyta</taxon>
        <taxon>Embryophyta</taxon>
        <taxon>Tracheophyta</taxon>
        <taxon>Spermatophyta</taxon>
        <taxon>Magnoliopsida</taxon>
        <taxon>eudicotyledons</taxon>
        <taxon>Gunneridae</taxon>
        <taxon>Pentapetalae</taxon>
        <taxon>rosids</taxon>
        <taxon>fabids</taxon>
        <taxon>Fabales</taxon>
        <taxon>Fabaceae</taxon>
        <taxon>Papilionoideae</taxon>
        <taxon>50 kb inversion clade</taxon>
        <taxon>NPAAA clade</taxon>
        <taxon>Hologalegina</taxon>
        <taxon>IRL clade</taxon>
        <taxon>Trifolieae</taxon>
        <taxon>Trifolium</taxon>
    </lineage>
</organism>
<sequence length="71" mass="8027">MIGRDDYGIASETKEPPPSPCAPLRSSNDIRTIESGKIELDVANLKGLWRWRWRRSGRRTGDGRSQLKSSN</sequence>
<dbReference type="Proteomes" id="UP000265520">
    <property type="component" value="Unassembled WGS sequence"/>
</dbReference>
<feature type="region of interest" description="Disordered" evidence="1">
    <location>
        <begin position="1"/>
        <end position="27"/>
    </location>
</feature>
<name>A0A392RS12_9FABA</name>
<dbReference type="EMBL" id="LXQA010257226">
    <property type="protein sequence ID" value="MCI38570.1"/>
    <property type="molecule type" value="Genomic_DNA"/>
</dbReference>
<accession>A0A392RS12</accession>